<dbReference type="InterPro" id="IPR050762">
    <property type="entry name" value="HD-ZIP_Homeobox_LZ_Class_II"/>
</dbReference>
<dbReference type="PANTHER" id="PTHR45714:SF92">
    <property type="entry name" value="HOMEOBOX DOMAIN-CONTAINING PROTEIN"/>
    <property type="match status" value="1"/>
</dbReference>
<feature type="region of interest" description="Disordered" evidence="11">
    <location>
        <begin position="38"/>
        <end position="112"/>
    </location>
</feature>
<evidence type="ECO:0000256" key="5">
    <source>
        <dbReference type="ARBA" id="ARBA00023155"/>
    </source>
</evidence>
<keyword evidence="10" id="KW-0175">Coiled coil</keyword>
<organism evidence="13 14">
    <name type="scientific">Manihot esculenta</name>
    <name type="common">Cassava</name>
    <name type="synonym">Jatropha manihot</name>
    <dbReference type="NCBI Taxonomy" id="3983"/>
    <lineage>
        <taxon>Eukaryota</taxon>
        <taxon>Viridiplantae</taxon>
        <taxon>Streptophyta</taxon>
        <taxon>Embryophyta</taxon>
        <taxon>Tracheophyta</taxon>
        <taxon>Spermatophyta</taxon>
        <taxon>Magnoliopsida</taxon>
        <taxon>eudicotyledons</taxon>
        <taxon>Gunneridae</taxon>
        <taxon>Pentapetalae</taxon>
        <taxon>rosids</taxon>
        <taxon>fabids</taxon>
        <taxon>Malpighiales</taxon>
        <taxon>Euphorbiaceae</taxon>
        <taxon>Crotonoideae</taxon>
        <taxon>Manihoteae</taxon>
        <taxon>Manihot</taxon>
    </lineage>
</organism>
<dbReference type="InterPro" id="IPR009057">
    <property type="entry name" value="Homeodomain-like_sf"/>
</dbReference>
<reference evidence="14" key="1">
    <citation type="journal article" date="2016" name="Nat. Biotechnol.">
        <title>Sequencing wild and cultivated cassava and related species reveals extensive interspecific hybridization and genetic diversity.</title>
        <authorList>
            <person name="Bredeson J.V."/>
            <person name="Lyons J.B."/>
            <person name="Prochnik S.E."/>
            <person name="Wu G.A."/>
            <person name="Ha C.M."/>
            <person name="Edsinger-Gonzales E."/>
            <person name="Grimwood J."/>
            <person name="Schmutz J."/>
            <person name="Rabbi I.Y."/>
            <person name="Egesi C."/>
            <person name="Nauluvula P."/>
            <person name="Lebot V."/>
            <person name="Ndunguru J."/>
            <person name="Mkamilo G."/>
            <person name="Bart R.S."/>
            <person name="Setter T.L."/>
            <person name="Gleadow R.M."/>
            <person name="Kulakow P."/>
            <person name="Ferguson M.E."/>
            <person name="Rounsley S."/>
            <person name="Rokhsar D.S."/>
        </authorList>
    </citation>
    <scope>NUCLEOTIDE SEQUENCE [LARGE SCALE GENOMIC DNA]</scope>
    <source>
        <strain evidence="14">cv. AM560-2</strain>
    </source>
</reference>
<feature type="compositionally biased region" description="Basic and acidic residues" evidence="11">
    <location>
        <begin position="43"/>
        <end position="52"/>
    </location>
</feature>
<feature type="compositionally biased region" description="Low complexity" evidence="11">
    <location>
        <begin position="304"/>
        <end position="318"/>
    </location>
</feature>
<feature type="compositionally biased region" description="Polar residues" evidence="11">
    <location>
        <begin position="97"/>
        <end position="109"/>
    </location>
</feature>
<evidence type="ECO:0000256" key="1">
    <source>
        <dbReference type="ARBA" id="ARBA00004123"/>
    </source>
</evidence>
<evidence type="ECO:0000313" key="13">
    <source>
        <dbReference type="EMBL" id="OAY44728.1"/>
    </source>
</evidence>
<evidence type="ECO:0000256" key="3">
    <source>
        <dbReference type="ARBA" id="ARBA00023015"/>
    </source>
</evidence>
<dbReference type="PROSITE" id="PS50071">
    <property type="entry name" value="HOMEOBOX_2"/>
    <property type="match status" value="1"/>
</dbReference>
<dbReference type="Gramene" id="Manes.07G000600.1.v8.1">
    <property type="protein sequence ID" value="Manes.07G000600.1.v8.1.CDS"/>
    <property type="gene ID" value="Manes.07G000600.v8.1"/>
</dbReference>
<proteinExistence type="inferred from homology"/>
<dbReference type="GO" id="GO:0000981">
    <property type="term" value="F:DNA-binding transcription factor activity, RNA polymerase II-specific"/>
    <property type="evidence" value="ECO:0007669"/>
    <property type="project" value="InterPro"/>
</dbReference>
<dbReference type="InterPro" id="IPR006712">
    <property type="entry name" value="HD-ZIP_N"/>
</dbReference>
<dbReference type="PROSITE" id="PS00027">
    <property type="entry name" value="HOMEOBOX_1"/>
    <property type="match status" value="1"/>
</dbReference>
<dbReference type="Pfam" id="PF00046">
    <property type="entry name" value="Homeodomain"/>
    <property type="match status" value="1"/>
</dbReference>
<dbReference type="AlphaFoldDB" id="A0A2C9VH58"/>
<feature type="region of interest" description="Disordered" evidence="11">
    <location>
        <begin position="304"/>
        <end position="340"/>
    </location>
</feature>
<evidence type="ECO:0000256" key="4">
    <source>
        <dbReference type="ARBA" id="ARBA00023125"/>
    </source>
</evidence>
<comment type="subcellular location">
    <subcellularLocation>
        <location evidence="1 8 9">Nucleus</location>
    </subcellularLocation>
</comment>
<keyword evidence="14" id="KW-1185">Reference proteome</keyword>
<dbReference type="OrthoDB" id="6159439at2759"/>
<keyword evidence="5 8" id="KW-0371">Homeobox</keyword>
<dbReference type="InterPro" id="IPR017970">
    <property type="entry name" value="Homeobox_CS"/>
</dbReference>
<protein>
    <recommendedName>
        <fullName evidence="12">Homeobox domain-containing protein</fullName>
    </recommendedName>
</protein>
<dbReference type="PANTHER" id="PTHR45714">
    <property type="entry name" value="HOMEOBOX-LEUCINE ZIPPER PROTEIN HAT14"/>
    <property type="match status" value="1"/>
</dbReference>
<gene>
    <name evidence="13" type="ORF">MANES_07G000600v8</name>
</gene>
<dbReference type="InterPro" id="IPR001356">
    <property type="entry name" value="HD"/>
</dbReference>
<comment type="similarity">
    <text evidence="2">Belongs to the HD-ZIP homeobox family. Class II subfamily.</text>
</comment>
<dbReference type="FunFam" id="1.10.10.60:FF:000577">
    <property type="entry name" value="Homeobox-leucine zipper protein 18"/>
    <property type="match status" value="1"/>
</dbReference>
<feature type="domain" description="Homeobox" evidence="12">
    <location>
        <begin position="182"/>
        <end position="242"/>
    </location>
</feature>
<dbReference type="SMR" id="A0A2C9VH58"/>
<feature type="DNA-binding region" description="Homeobox" evidence="8">
    <location>
        <begin position="184"/>
        <end position="243"/>
    </location>
</feature>
<dbReference type="CDD" id="cd00086">
    <property type="entry name" value="homeodomain"/>
    <property type="match status" value="1"/>
</dbReference>
<dbReference type="Proteomes" id="UP000091857">
    <property type="component" value="Chromosome 7"/>
</dbReference>
<comment type="caution">
    <text evidence="13">The sequence shown here is derived from an EMBL/GenBank/DDBJ whole genome shotgun (WGS) entry which is preliminary data.</text>
</comment>
<evidence type="ECO:0000256" key="11">
    <source>
        <dbReference type="SAM" id="MobiDB-lite"/>
    </source>
</evidence>
<evidence type="ECO:0000256" key="10">
    <source>
        <dbReference type="SAM" id="Coils"/>
    </source>
</evidence>
<name>A0A2C9VH58_MANES</name>
<keyword evidence="3" id="KW-0805">Transcription regulation</keyword>
<dbReference type="EMBL" id="CM004393">
    <property type="protein sequence ID" value="OAY44728.1"/>
    <property type="molecule type" value="Genomic_DNA"/>
</dbReference>
<feature type="coiled-coil region" evidence="10">
    <location>
        <begin position="248"/>
        <end position="278"/>
    </location>
</feature>
<dbReference type="GO" id="GO:0043565">
    <property type="term" value="F:sequence-specific DNA binding"/>
    <property type="evidence" value="ECO:0007669"/>
    <property type="project" value="InterPro"/>
</dbReference>
<dbReference type="SMART" id="SM00340">
    <property type="entry name" value="HALZ"/>
    <property type="match status" value="1"/>
</dbReference>
<evidence type="ECO:0000256" key="8">
    <source>
        <dbReference type="PROSITE-ProRule" id="PRU00108"/>
    </source>
</evidence>
<dbReference type="GO" id="GO:0005634">
    <property type="term" value="C:nucleus"/>
    <property type="evidence" value="ECO:0007669"/>
    <property type="project" value="UniProtKB-SubCell"/>
</dbReference>
<evidence type="ECO:0000259" key="12">
    <source>
        <dbReference type="PROSITE" id="PS50071"/>
    </source>
</evidence>
<keyword evidence="6" id="KW-0804">Transcription</keyword>
<sequence>MELGLSLGDASKPFGCGEKSRDVSNRGSLGFCMALSIGPNQRQEQEHSHDNSTDTESTKINTPTHHRFSPVGPPLVQLHLLPNTPVQRSNHHHAFPWTSSADNNNNNGSCEAAASGNLARGLDVNRLPAVEQAEDGAALSSSPPNSAASSFQMDFCIYSKKSGNYEAEIERASSRASDEDENGCARKKLRLSKEQSAFLEESFKEHSTLNPKQKLALAKQLNLRPRQVEVWFQNRRARTKLKQTEVDCEYLKRCCEALTEENRRLNKELQELRALKTSNPFYMQLPATTLTMCPSCERVATTSTATATTTTNATPSTTMKHASITNDNKDNDNNSDPTSKTIAAGLSLARPLFYPFSHQTQAIGHQPTSS</sequence>
<accession>A0A2C9VH58</accession>
<evidence type="ECO:0000256" key="2">
    <source>
        <dbReference type="ARBA" id="ARBA00006074"/>
    </source>
</evidence>
<dbReference type="InterPro" id="IPR003106">
    <property type="entry name" value="Leu_zip_homeo"/>
</dbReference>
<dbReference type="SMART" id="SM00389">
    <property type="entry name" value="HOX"/>
    <property type="match status" value="1"/>
</dbReference>
<dbReference type="Gene3D" id="1.10.10.60">
    <property type="entry name" value="Homeodomain-like"/>
    <property type="match status" value="1"/>
</dbReference>
<keyword evidence="7 8" id="KW-0539">Nucleus</keyword>
<dbReference type="SUPFAM" id="SSF46689">
    <property type="entry name" value="Homeodomain-like"/>
    <property type="match status" value="1"/>
</dbReference>
<keyword evidence="4 8" id="KW-0238">DNA-binding</keyword>
<dbReference type="Pfam" id="PF02183">
    <property type="entry name" value="HALZ"/>
    <property type="match status" value="1"/>
</dbReference>
<evidence type="ECO:0000256" key="6">
    <source>
        <dbReference type="ARBA" id="ARBA00023163"/>
    </source>
</evidence>
<evidence type="ECO:0000256" key="9">
    <source>
        <dbReference type="RuleBase" id="RU000682"/>
    </source>
</evidence>
<evidence type="ECO:0000256" key="7">
    <source>
        <dbReference type="ARBA" id="ARBA00023242"/>
    </source>
</evidence>
<feature type="compositionally biased region" description="Polar residues" evidence="11">
    <location>
        <begin position="54"/>
        <end position="63"/>
    </location>
</feature>
<evidence type="ECO:0000313" key="14">
    <source>
        <dbReference type="Proteomes" id="UP000091857"/>
    </source>
</evidence>
<dbReference type="Pfam" id="PF04618">
    <property type="entry name" value="HD-ZIP_N"/>
    <property type="match status" value="1"/>
</dbReference>